<evidence type="ECO:0000256" key="17">
    <source>
        <dbReference type="SAM" id="Phobius"/>
    </source>
</evidence>
<keyword evidence="12" id="KW-0325">Glycoprotein</keyword>
<dbReference type="PROSITE" id="PS00107">
    <property type="entry name" value="PROTEIN_KINASE_ATP"/>
    <property type="match status" value="1"/>
</dbReference>
<evidence type="ECO:0000256" key="14">
    <source>
        <dbReference type="ARBA" id="ARBA00048679"/>
    </source>
</evidence>
<keyword evidence="3 16" id="KW-0723">Serine/threonine-protein kinase</keyword>
<evidence type="ECO:0000256" key="6">
    <source>
        <dbReference type="ARBA" id="ARBA00022729"/>
    </source>
</evidence>
<keyword evidence="8" id="KW-0418">Kinase</keyword>
<evidence type="ECO:0000313" key="20">
    <source>
        <dbReference type="Proteomes" id="UP001341281"/>
    </source>
</evidence>
<dbReference type="InterPro" id="IPR000719">
    <property type="entry name" value="Prot_kinase_dom"/>
</dbReference>
<dbReference type="GO" id="GO:0005524">
    <property type="term" value="F:ATP binding"/>
    <property type="evidence" value="ECO:0007669"/>
    <property type="project" value="UniProtKB-UniRule"/>
</dbReference>
<dbReference type="InterPro" id="IPR017441">
    <property type="entry name" value="Protein_kinase_ATP_BS"/>
</dbReference>
<keyword evidence="11 17" id="KW-0472">Membrane</keyword>
<dbReference type="InterPro" id="IPR008271">
    <property type="entry name" value="Ser/Thr_kinase_AS"/>
</dbReference>
<dbReference type="InterPro" id="IPR045874">
    <property type="entry name" value="LRK10/LRL21-25-like"/>
</dbReference>
<dbReference type="PROSITE" id="PS00108">
    <property type="entry name" value="PROTEIN_KINASE_ST"/>
    <property type="match status" value="1"/>
</dbReference>
<accession>A0AAQ3SWA3</accession>
<evidence type="ECO:0000256" key="7">
    <source>
        <dbReference type="ARBA" id="ARBA00022741"/>
    </source>
</evidence>
<evidence type="ECO:0000256" key="12">
    <source>
        <dbReference type="ARBA" id="ARBA00023180"/>
    </source>
</evidence>
<keyword evidence="4" id="KW-0808">Transferase</keyword>
<evidence type="ECO:0000256" key="1">
    <source>
        <dbReference type="ARBA" id="ARBA00004479"/>
    </source>
</evidence>
<comment type="catalytic activity">
    <reaction evidence="14">
        <text>L-seryl-[protein] + ATP = O-phospho-L-seryl-[protein] + ADP + H(+)</text>
        <dbReference type="Rhea" id="RHEA:17989"/>
        <dbReference type="Rhea" id="RHEA-COMP:9863"/>
        <dbReference type="Rhea" id="RHEA-COMP:11604"/>
        <dbReference type="ChEBI" id="CHEBI:15378"/>
        <dbReference type="ChEBI" id="CHEBI:29999"/>
        <dbReference type="ChEBI" id="CHEBI:30616"/>
        <dbReference type="ChEBI" id="CHEBI:83421"/>
        <dbReference type="ChEBI" id="CHEBI:456216"/>
        <dbReference type="EC" id="2.7.11.1"/>
    </reaction>
</comment>
<dbReference type="Pfam" id="PF07714">
    <property type="entry name" value="PK_Tyr_Ser-Thr"/>
    <property type="match status" value="1"/>
</dbReference>
<evidence type="ECO:0000256" key="15">
    <source>
        <dbReference type="PROSITE-ProRule" id="PRU10141"/>
    </source>
</evidence>
<evidence type="ECO:0000313" key="19">
    <source>
        <dbReference type="EMBL" id="WVZ61852.1"/>
    </source>
</evidence>
<evidence type="ECO:0000256" key="16">
    <source>
        <dbReference type="RuleBase" id="RU000304"/>
    </source>
</evidence>
<evidence type="ECO:0000256" key="11">
    <source>
        <dbReference type="ARBA" id="ARBA00023136"/>
    </source>
</evidence>
<comment type="catalytic activity">
    <reaction evidence="13">
        <text>L-threonyl-[protein] + ATP = O-phospho-L-threonyl-[protein] + ADP + H(+)</text>
        <dbReference type="Rhea" id="RHEA:46608"/>
        <dbReference type="Rhea" id="RHEA-COMP:11060"/>
        <dbReference type="Rhea" id="RHEA-COMP:11605"/>
        <dbReference type="ChEBI" id="CHEBI:15378"/>
        <dbReference type="ChEBI" id="CHEBI:30013"/>
        <dbReference type="ChEBI" id="CHEBI:30616"/>
        <dbReference type="ChEBI" id="CHEBI:61977"/>
        <dbReference type="ChEBI" id="CHEBI:456216"/>
        <dbReference type="EC" id="2.7.11.1"/>
    </reaction>
</comment>
<keyword evidence="20" id="KW-1185">Reference proteome</keyword>
<feature type="transmembrane region" description="Helical" evidence="17">
    <location>
        <begin position="54"/>
        <end position="77"/>
    </location>
</feature>
<dbReference type="SUPFAM" id="SSF56112">
    <property type="entry name" value="Protein kinase-like (PK-like)"/>
    <property type="match status" value="1"/>
</dbReference>
<dbReference type="InterPro" id="IPR011009">
    <property type="entry name" value="Kinase-like_dom_sf"/>
</dbReference>
<protein>
    <recommendedName>
        <fullName evidence="2">non-specific serine/threonine protein kinase</fullName>
        <ecNumber evidence="2">2.7.11.1</ecNumber>
    </recommendedName>
</protein>
<keyword evidence="5 17" id="KW-0812">Transmembrane</keyword>
<gene>
    <name evidence="19" type="ORF">U9M48_011662</name>
</gene>
<dbReference type="PANTHER" id="PTHR27009">
    <property type="entry name" value="RUST RESISTANCE KINASE LR10-RELATED"/>
    <property type="match status" value="1"/>
</dbReference>
<dbReference type="AlphaFoldDB" id="A0AAQ3SWA3"/>
<comment type="subcellular location">
    <subcellularLocation>
        <location evidence="1">Membrane</location>
        <topology evidence="1">Single-pass type I membrane protein</topology>
    </subcellularLocation>
</comment>
<feature type="binding site" evidence="15">
    <location>
        <position position="171"/>
    </location>
    <ligand>
        <name>ATP</name>
        <dbReference type="ChEBI" id="CHEBI:30616"/>
    </ligand>
</feature>
<evidence type="ECO:0000256" key="3">
    <source>
        <dbReference type="ARBA" id="ARBA00022527"/>
    </source>
</evidence>
<dbReference type="FunFam" id="1.10.510.10:FF:001023">
    <property type="entry name" value="Os07g0541700 protein"/>
    <property type="match status" value="1"/>
</dbReference>
<evidence type="ECO:0000256" key="9">
    <source>
        <dbReference type="ARBA" id="ARBA00022840"/>
    </source>
</evidence>
<evidence type="ECO:0000256" key="4">
    <source>
        <dbReference type="ARBA" id="ARBA00022679"/>
    </source>
</evidence>
<evidence type="ECO:0000256" key="13">
    <source>
        <dbReference type="ARBA" id="ARBA00047899"/>
    </source>
</evidence>
<dbReference type="SMART" id="SM00220">
    <property type="entry name" value="S_TKc"/>
    <property type="match status" value="1"/>
</dbReference>
<keyword evidence="7 15" id="KW-0547">Nucleotide-binding</keyword>
<dbReference type="Gene3D" id="1.10.510.10">
    <property type="entry name" value="Transferase(Phosphotransferase) domain 1"/>
    <property type="match status" value="1"/>
</dbReference>
<comment type="similarity">
    <text evidence="16">Belongs to the protein kinase superfamily.</text>
</comment>
<keyword evidence="10 17" id="KW-1133">Transmembrane helix</keyword>
<dbReference type="InterPro" id="IPR001245">
    <property type="entry name" value="Ser-Thr/Tyr_kinase_cat_dom"/>
</dbReference>
<sequence>MSSRFFGSPFDSPCPPSSSVMELIMGNKSSTHCIVPKNSLKSDSQVMADLFSSYLTIALALSVLSIGAIFVKVYLVYKCIKEKGLPSINVKNTGHGMAAELTAAAPLLPDSIIRNTTIENFLDEIAREKPIRFTSLQLEGYTQRRSAELGAGGFGAVYKGMLPNGLDVAVKVLDEGKGDEVTEQQFMSELGTLWRTNHANLIRLIGYCFDDGMRALVYEFMAKRSLDKYLFDRKHAVGSTTLLAIAVGVARGLRYLHDECQKKIIHYDVKAGNVLLDDSLTPKLTDFGIAQLLSRADAASVHAARGTFGYMAPELIRVGTAPVTEMCDVYSFGMLLFEIIGRRRNMDNGATEESHRWLPLLAWSMYEDGRLLDLVKECHHHPVAAADEERWRETTERMCKVAFLCVQEQPEARPTMSMVVNMLEGHLEIPPPVYPFGWMYPSHDHEASRSDSASEPLIISIDT</sequence>
<dbReference type="Proteomes" id="UP001341281">
    <property type="component" value="Chromosome 03"/>
</dbReference>
<dbReference type="EC" id="2.7.11.1" evidence="2"/>
<dbReference type="GO" id="GO:0016020">
    <property type="term" value="C:membrane"/>
    <property type="evidence" value="ECO:0007669"/>
    <property type="project" value="UniProtKB-SubCell"/>
</dbReference>
<dbReference type="EMBL" id="CP144747">
    <property type="protein sequence ID" value="WVZ61852.1"/>
    <property type="molecule type" value="Genomic_DNA"/>
</dbReference>
<keyword evidence="6" id="KW-0732">Signal</keyword>
<dbReference type="Gene3D" id="3.30.200.20">
    <property type="entry name" value="Phosphorylase Kinase, domain 1"/>
    <property type="match status" value="1"/>
</dbReference>
<dbReference type="GO" id="GO:0004674">
    <property type="term" value="F:protein serine/threonine kinase activity"/>
    <property type="evidence" value="ECO:0007669"/>
    <property type="project" value="UniProtKB-KW"/>
</dbReference>
<feature type="domain" description="Protein kinase" evidence="18">
    <location>
        <begin position="143"/>
        <end position="429"/>
    </location>
</feature>
<evidence type="ECO:0000259" key="18">
    <source>
        <dbReference type="PROSITE" id="PS50011"/>
    </source>
</evidence>
<evidence type="ECO:0000256" key="8">
    <source>
        <dbReference type="ARBA" id="ARBA00022777"/>
    </source>
</evidence>
<dbReference type="PROSITE" id="PS50011">
    <property type="entry name" value="PROTEIN_KINASE_DOM"/>
    <property type="match status" value="1"/>
</dbReference>
<evidence type="ECO:0000256" key="5">
    <source>
        <dbReference type="ARBA" id="ARBA00022692"/>
    </source>
</evidence>
<name>A0AAQ3SWA3_PASNO</name>
<reference evidence="19 20" key="1">
    <citation type="submission" date="2024-02" db="EMBL/GenBank/DDBJ databases">
        <title>High-quality chromosome-scale genome assembly of Pensacola bahiagrass (Paspalum notatum Flugge var. saurae).</title>
        <authorList>
            <person name="Vega J.M."/>
            <person name="Podio M."/>
            <person name="Orjuela J."/>
            <person name="Siena L.A."/>
            <person name="Pessino S.C."/>
            <person name="Combes M.C."/>
            <person name="Mariac C."/>
            <person name="Albertini E."/>
            <person name="Pupilli F."/>
            <person name="Ortiz J.P.A."/>
            <person name="Leblanc O."/>
        </authorList>
    </citation>
    <scope>NUCLEOTIDE SEQUENCE [LARGE SCALE GENOMIC DNA]</scope>
    <source>
        <strain evidence="19">R1</strain>
        <tissue evidence="19">Leaf</tissue>
    </source>
</reference>
<proteinExistence type="inferred from homology"/>
<evidence type="ECO:0000256" key="2">
    <source>
        <dbReference type="ARBA" id="ARBA00012513"/>
    </source>
</evidence>
<evidence type="ECO:0000256" key="10">
    <source>
        <dbReference type="ARBA" id="ARBA00022989"/>
    </source>
</evidence>
<keyword evidence="9 15" id="KW-0067">ATP-binding</keyword>
<organism evidence="19 20">
    <name type="scientific">Paspalum notatum var. saurae</name>
    <dbReference type="NCBI Taxonomy" id="547442"/>
    <lineage>
        <taxon>Eukaryota</taxon>
        <taxon>Viridiplantae</taxon>
        <taxon>Streptophyta</taxon>
        <taxon>Embryophyta</taxon>
        <taxon>Tracheophyta</taxon>
        <taxon>Spermatophyta</taxon>
        <taxon>Magnoliopsida</taxon>
        <taxon>Liliopsida</taxon>
        <taxon>Poales</taxon>
        <taxon>Poaceae</taxon>
        <taxon>PACMAD clade</taxon>
        <taxon>Panicoideae</taxon>
        <taxon>Andropogonodae</taxon>
        <taxon>Paspaleae</taxon>
        <taxon>Paspalinae</taxon>
        <taxon>Paspalum</taxon>
    </lineage>
</organism>